<reference evidence="3" key="2">
    <citation type="submission" date="2021-05" db="EMBL/GenBank/DDBJ databases">
        <title>Whole genome sequencing of cultured pathogen.</title>
        <authorList>
            <person name="Hoffmann M."/>
            <person name="Balkey M."/>
            <person name="Luo Y."/>
        </authorList>
    </citation>
    <scope>NUCLEOTIDE SEQUENCE</scope>
    <source>
        <strain evidence="3">CFSAN058540</strain>
    </source>
</reference>
<dbReference type="EMBL" id="CP077710">
    <property type="protein sequence ID" value="QXR78182.1"/>
    <property type="molecule type" value="Genomic_DNA"/>
</dbReference>
<feature type="signal peptide" evidence="2">
    <location>
        <begin position="1"/>
        <end position="27"/>
    </location>
</feature>
<name>A0A8F6T1F8_SALET</name>
<proteinExistence type="predicted"/>
<keyword evidence="2" id="KW-0732">Signal</keyword>
<feature type="compositionally biased region" description="Gly residues" evidence="1">
    <location>
        <begin position="348"/>
        <end position="359"/>
    </location>
</feature>
<protein>
    <submittedName>
        <fullName evidence="3">TIGR03752 family integrating conjugative element protein</fullName>
    </submittedName>
</protein>
<feature type="region of interest" description="Disordered" evidence="1">
    <location>
        <begin position="137"/>
        <end position="203"/>
    </location>
</feature>
<dbReference type="NCBIfam" id="TIGR03752">
    <property type="entry name" value="conj_TIGR03752"/>
    <property type="match status" value="1"/>
</dbReference>
<accession>A0A8F6T1F8</accession>
<organism evidence="3">
    <name type="scientific">Salmonella enterica I</name>
    <dbReference type="NCBI Taxonomy" id="59201"/>
    <lineage>
        <taxon>Bacteria</taxon>
        <taxon>Pseudomonadati</taxon>
        <taxon>Pseudomonadota</taxon>
        <taxon>Gammaproteobacteria</taxon>
        <taxon>Enterobacterales</taxon>
        <taxon>Enterobacteriaceae</taxon>
        <taxon>Salmonella</taxon>
    </lineage>
</organism>
<feature type="compositionally biased region" description="Low complexity" evidence="1">
    <location>
        <begin position="144"/>
        <end position="158"/>
    </location>
</feature>
<reference evidence="3" key="1">
    <citation type="submission" date="2018-04" db="EMBL/GenBank/DDBJ databases">
        <authorList>
            <person name="Bell R."/>
        </authorList>
    </citation>
    <scope>NUCLEOTIDE SEQUENCE</scope>
    <source>
        <strain evidence="3">CFSAN058540</strain>
    </source>
</reference>
<dbReference type="AlphaFoldDB" id="A0A8F6T1F8"/>
<feature type="region of interest" description="Disordered" evidence="1">
    <location>
        <begin position="334"/>
        <end position="359"/>
    </location>
</feature>
<evidence type="ECO:0000313" key="3">
    <source>
        <dbReference type="EMBL" id="QXR78182.1"/>
    </source>
</evidence>
<evidence type="ECO:0000256" key="1">
    <source>
        <dbReference type="SAM" id="MobiDB-lite"/>
    </source>
</evidence>
<dbReference type="RefSeq" id="WP_108433882.1">
    <property type="nucleotide sequence ID" value="NZ_CP077710.1"/>
</dbReference>
<gene>
    <name evidence="3" type="ORF">DAX88_004140</name>
</gene>
<feature type="chain" id="PRO_5034533987" evidence="2">
    <location>
        <begin position="28"/>
        <end position="497"/>
    </location>
</feature>
<dbReference type="InterPro" id="IPR021207">
    <property type="entry name" value="Integr_conj_element_PFL4705"/>
</dbReference>
<sequence>MATLKSNALVKMLVPAVLLGAAGVGMRACTSGTPEQTATQQVPLPQLTPEQLRELGIEGDTPQDTLNTLVGKLGEVQRQQGDIMKENLALKEENRKLQAGNGQVDQRIADAVSEAEDRTQNALAQQKTTLTDQFNAMLSGLAPGGDESSSAGSSRTSGNDIPVGLGLGPGHDTDISAGSDGFRWAEPQDAVPADPQQGGQGQAPHFATSFLEDNPLTREKNALERNANHRQGLDNGQDEGPVDPVYTLPENATLVGSRAVTALLGRVPVNNKVTDPYPFKVMIGRDNLTANGIELPEVEGAIVSGTASGDWTLSCVRGSVTSITFVFSDGTVRTLPAPSDRTDNSGSENGGGSGNGGSIGWLSDNSGIPCISGERKSNASSYLPTIGLLALGTSAGDALTASQYTSNTTDSGGITSALTGNAGQAVLGQALGGSFKEVAQWVKERYGQTFDAVYVPPGAQVAVHITRQLNIDYAEKGRRVKYDFTLPGSDDHTGGLD</sequence>
<evidence type="ECO:0000256" key="2">
    <source>
        <dbReference type="SAM" id="SignalP"/>
    </source>
</evidence>